<reference evidence="4 5" key="1">
    <citation type="submission" date="2019-02" db="EMBL/GenBank/DDBJ databases">
        <title>Deep-cultivation of Planctomycetes and their phenomic and genomic characterization uncovers novel biology.</title>
        <authorList>
            <person name="Wiegand S."/>
            <person name="Jogler M."/>
            <person name="Boedeker C."/>
            <person name="Pinto D."/>
            <person name="Vollmers J."/>
            <person name="Rivas-Marin E."/>
            <person name="Kohn T."/>
            <person name="Peeters S.H."/>
            <person name="Heuer A."/>
            <person name="Rast P."/>
            <person name="Oberbeckmann S."/>
            <person name="Bunk B."/>
            <person name="Jeske O."/>
            <person name="Meyerdierks A."/>
            <person name="Storesund J.E."/>
            <person name="Kallscheuer N."/>
            <person name="Luecker S."/>
            <person name="Lage O.M."/>
            <person name="Pohl T."/>
            <person name="Merkel B.J."/>
            <person name="Hornburger P."/>
            <person name="Mueller R.-W."/>
            <person name="Bruemmer F."/>
            <person name="Labrenz M."/>
            <person name="Spormann A.M."/>
            <person name="Op Den Camp H."/>
            <person name="Overmann J."/>
            <person name="Amann R."/>
            <person name="Jetten M.S.M."/>
            <person name="Mascher T."/>
            <person name="Medema M.H."/>
            <person name="Devos D.P."/>
            <person name="Kaster A.-K."/>
            <person name="Ovreas L."/>
            <person name="Rohde M."/>
            <person name="Galperin M.Y."/>
            <person name="Jogler C."/>
        </authorList>
    </citation>
    <scope>NUCLEOTIDE SEQUENCE [LARGE SCALE GENOMIC DNA]</scope>
    <source>
        <strain evidence="4 5">Pla52n</strain>
    </source>
</reference>
<comment type="caution">
    <text evidence="4">The sequence shown here is derived from an EMBL/GenBank/DDBJ whole genome shotgun (WGS) entry which is preliminary data.</text>
</comment>
<dbReference type="SUPFAM" id="SSF53335">
    <property type="entry name" value="S-adenosyl-L-methionine-dependent methyltransferases"/>
    <property type="match status" value="1"/>
</dbReference>
<dbReference type="Pfam" id="PF13649">
    <property type="entry name" value="Methyltransf_25"/>
    <property type="match status" value="1"/>
</dbReference>
<dbReference type="Proteomes" id="UP000320176">
    <property type="component" value="Unassembled WGS sequence"/>
</dbReference>
<proteinExistence type="predicted"/>
<dbReference type="InterPro" id="IPR029063">
    <property type="entry name" value="SAM-dependent_MTases_sf"/>
</dbReference>
<keyword evidence="1" id="KW-0489">Methyltransferase</keyword>
<protein>
    <recommendedName>
        <fullName evidence="3">Methyltransferase domain-containing protein</fullName>
    </recommendedName>
</protein>
<evidence type="ECO:0000256" key="1">
    <source>
        <dbReference type="ARBA" id="ARBA00022603"/>
    </source>
</evidence>
<name>A0A5C6B3B8_9BACT</name>
<keyword evidence="2" id="KW-0808">Transferase</keyword>
<dbReference type="EMBL" id="SJPN01000003">
    <property type="protein sequence ID" value="TWU04994.1"/>
    <property type="molecule type" value="Genomic_DNA"/>
</dbReference>
<dbReference type="AlphaFoldDB" id="A0A5C6B3B8"/>
<gene>
    <name evidence="4" type="ORF">Pla52n_30390</name>
</gene>
<feature type="domain" description="Methyltransferase" evidence="3">
    <location>
        <begin position="53"/>
        <end position="137"/>
    </location>
</feature>
<dbReference type="Gene3D" id="3.40.50.150">
    <property type="entry name" value="Vaccinia Virus protein VP39"/>
    <property type="match status" value="1"/>
</dbReference>
<dbReference type="GO" id="GO:0032259">
    <property type="term" value="P:methylation"/>
    <property type="evidence" value="ECO:0007669"/>
    <property type="project" value="UniProtKB-KW"/>
</dbReference>
<evidence type="ECO:0000313" key="4">
    <source>
        <dbReference type="EMBL" id="TWU04994.1"/>
    </source>
</evidence>
<dbReference type="PANTHER" id="PTHR43861:SF1">
    <property type="entry name" value="TRANS-ACONITATE 2-METHYLTRANSFERASE"/>
    <property type="match status" value="1"/>
</dbReference>
<keyword evidence="5" id="KW-1185">Reference proteome</keyword>
<dbReference type="CDD" id="cd02440">
    <property type="entry name" value="AdoMet_MTases"/>
    <property type="match status" value="1"/>
</dbReference>
<evidence type="ECO:0000313" key="5">
    <source>
        <dbReference type="Proteomes" id="UP000320176"/>
    </source>
</evidence>
<dbReference type="InterPro" id="IPR041698">
    <property type="entry name" value="Methyltransf_25"/>
</dbReference>
<dbReference type="PANTHER" id="PTHR43861">
    <property type="entry name" value="TRANS-ACONITATE 2-METHYLTRANSFERASE-RELATED"/>
    <property type="match status" value="1"/>
</dbReference>
<sequence>MSFEREPESEMIMQDADSVSGFTDAGDLRGPLSPIYHFGCHVLSRMIPENGLVVDIGCGPAQFLTRLLQYRPDLTAIGTDLSDRMLANARKLASDRDVVSRIQFVQADFSQVDVAIRRDVDAVICMSALHHCPDFDCLVSALSAIGRLSQRKSGAIWLFDLVRPDSRELCELIPRTHEVAARERLPESFKQDWQNSLLAGWTVNEFQEGLRHADLTLRSVSANYSQLHWSGSLSAGDLKLVNNTVFGSTGDDRAARLASSLGFDFPEVPKISSSK</sequence>
<dbReference type="OrthoDB" id="9772751at2"/>
<evidence type="ECO:0000256" key="2">
    <source>
        <dbReference type="ARBA" id="ARBA00022679"/>
    </source>
</evidence>
<evidence type="ECO:0000259" key="3">
    <source>
        <dbReference type="Pfam" id="PF13649"/>
    </source>
</evidence>
<dbReference type="GO" id="GO:0008168">
    <property type="term" value="F:methyltransferase activity"/>
    <property type="evidence" value="ECO:0007669"/>
    <property type="project" value="UniProtKB-KW"/>
</dbReference>
<organism evidence="4 5">
    <name type="scientific">Stieleria varia</name>
    <dbReference type="NCBI Taxonomy" id="2528005"/>
    <lineage>
        <taxon>Bacteria</taxon>
        <taxon>Pseudomonadati</taxon>
        <taxon>Planctomycetota</taxon>
        <taxon>Planctomycetia</taxon>
        <taxon>Pirellulales</taxon>
        <taxon>Pirellulaceae</taxon>
        <taxon>Stieleria</taxon>
    </lineage>
</organism>
<dbReference type="RefSeq" id="WP_146520318.1">
    <property type="nucleotide sequence ID" value="NZ_CP151726.1"/>
</dbReference>
<accession>A0A5C6B3B8</accession>